<protein>
    <submittedName>
        <fullName evidence="1">Uncharacterized protein</fullName>
    </submittedName>
</protein>
<accession>A0ACC2LY34</accession>
<evidence type="ECO:0000313" key="1">
    <source>
        <dbReference type="EMBL" id="KAJ8638397.1"/>
    </source>
</evidence>
<keyword evidence="2" id="KW-1185">Reference proteome</keyword>
<dbReference type="EMBL" id="CM056811">
    <property type="protein sequence ID" value="KAJ8638397.1"/>
    <property type="molecule type" value="Genomic_DNA"/>
</dbReference>
<evidence type="ECO:0000313" key="2">
    <source>
        <dbReference type="Proteomes" id="UP001234297"/>
    </source>
</evidence>
<dbReference type="Proteomes" id="UP001234297">
    <property type="component" value="Chromosome 3"/>
</dbReference>
<proteinExistence type="predicted"/>
<name>A0ACC2LY34_PERAE</name>
<sequence>MEFHGASSSWRWLGMRGRRRKGKEVWESGIGLVSLSALFICRAAGSWSWLQSQRDKETDTIRPHKELQHVKAEILRCKLEIRSDFTPASDDLSASAGSYISFICAPEQPVISSCKGRSVTPNSCREKRSLLHLSISFPGSPHTLKFHWWLVEIFLLIEVNMKNGLRIHQGTWVHCPCRFQFAGGTCGWRLLSTKAQIQPCCQMRVEGDGTNRSFEGCCLLTSTPPPMFIPFLSSMRFLASVLEVDASPSLLTTIHVATYRIETIASGG</sequence>
<comment type="caution">
    <text evidence="1">The sequence shown here is derived from an EMBL/GenBank/DDBJ whole genome shotgun (WGS) entry which is preliminary data.</text>
</comment>
<organism evidence="1 2">
    <name type="scientific">Persea americana</name>
    <name type="common">Avocado</name>
    <dbReference type="NCBI Taxonomy" id="3435"/>
    <lineage>
        <taxon>Eukaryota</taxon>
        <taxon>Viridiplantae</taxon>
        <taxon>Streptophyta</taxon>
        <taxon>Embryophyta</taxon>
        <taxon>Tracheophyta</taxon>
        <taxon>Spermatophyta</taxon>
        <taxon>Magnoliopsida</taxon>
        <taxon>Magnoliidae</taxon>
        <taxon>Laurales</taxon>
        <taxon>Lauraceae</taxon>
        <taxon>Persea</taxon>
    </lineage>
</organism>
<gene>
    <name evidence="1" type="ORF">MRB53_012664</name>
</gene>
<reference evidence="1 2" key="1">
    <citation type="journal article" date="2022" name="Hortic Res">
        <title>A haplotype resolved chromosomal level avocado genome allows analysis of novel avocado genes.</title>
        <authorList>
            <person name="Nath O."/>
            <person name="Fletcher S.J."/>
            <person name="Hayward A."/>
            <person name="Shaw L.M."/>
            <person name="Masouleh A.K."/>
            <person name="Furtado A."/>
            <person name="Henry R.J."/>
            <person name="Mitter N."/>
        </authorList>
    </citation>
    <scope>NUCLEOTIDE SEQUENCE [LARGE SCALE GENOMIC DNA]</scope>
    <source>
        <strain evidence="2">cv. Hass</strain>
    </source>
</reference>